<dbReference type="HOGENOM" id="CLU_2654899_0_0_1"/>
<proteinExistence type="predicted"/>
<dbReference type="AlphaFoldDB" id="B0CP43"/>
<dbReference type="Proteomes" id="UP000001194">
    <property type="component" value="Unassembled WGS sequence"/>
</dbReference>
<evidence type="ECO:0000313" key="2">
    <source>
        <dbReference type="Proteomes" id="UP000001194"/>
    </source>
</evidence>
<dbReference type="InParanoid" id="B0CP43"/>
<keyword evidence="2" id="KW-1185">Reference proteome</keyword>
<reference evidence="1 2" key="1">
    <citation type="journal article" date="2008" name="Nature">
        <title>The genome of Laccaria bicolor provides insights into mycorrhizal symbiosis.</title>
        <authorList>
            <person name="Martin F."/>
            <person name="Aerts A."/>
            <person name="Ahren D."/>
            <person name="Brun A."/>
            <person name="Danchin E.G.J."/>
            <person name="Duchaussoy F."/>
            <person name="Gibon J."/>
            <person name="Kohler A."/>
            <person name="Lindquist E."/>
            <person name="Pereda V."/>
            <person name="Salamov A."/>
            <person name="Shapiro H.J."/>
            <person name="Wuyts J."/>
            <person name="Blaudez D."/>
            <person name="Buee M."/>
            <person name="Brokstein P."/>
            <person name="Canbaeck B."/>
            <person name="Cohen D."/>
            <person name="Courty P.E."/>
            <person name="Coutinho P.M."/>
            <person name="Delaruelle C."/>
            <person name="Detter J.C."/>
            <person name="Deveau A."/>
            <person name="DiFazio S."/>
            <person name="Duplessis S."/>
            <person name="Fraissinet-Tachet L."/>
            <person name="Lucic E."/>
            <person name="Frey-Klett P."/>
            <person name="Fourrey C."/>
            <person name="Feussner I."/>
            <person name="Gay G."/>
            <person name="Grimwood J."/>
            <person name="Hoegger P.J."/>
            <person name="Jain P."/>
            <person name="Kilaru S."/>
            <person name="Labbe J."/>
            <person name="Lin Y.C."/>
            <person name="Legue V."/>
            <person name="Le Tacon F."/>
            <person name="Marmeisse R."/>
            <person name="Melayah D."/>
            <person name="Montanini B."/>
            <person name="Muratet M."/>
            <person name="Nehls U."/>
            <person name="Niculita-Hirzel H."/>
            <person name="Oudot-Le Secq M.P."/>
            <person name="Peter M."/>
            <person name="Quesneville H."/>
            <person name="Rajashekar B."/>
            <person name="Reich M."/>
            <person name="Rouhier N."/>
            <person name="Schmutz J."/>
            <person name="Yin T."/>
            <person name="Chalot M."/>
            <person name="Henrissat B."/>
            <person name="Kuees U."/>
            <person name="Lucas S."/>
            <person name="Van de Peer Y."/>
            <person name="Podila G.K."/>
            <person name="Polle A."/>
            <person name="Pukkila P.J."/>
            <person name="Richardson P.M."/>
            <person name="Rouze P."/>
            <person name="Sanders I.R."/>
            <person name="Stajich J.E."/>
            <person name="Tunlid A."/>
            <person name="Tuskan G."/>
            <person name="Grigoriev I.V."/>
        </authorList>
    </citation>
    <scope>NUCLEOTIDE SEQUENCE [LARGE SCALE GENOMIC DNA]</scope>
    <source>
        <strain evidence="2">S238N-H82 / ATCC MYA-4686</strain>
    </source>
</reference>
<dbReference type="EMBL" id="DS547091">
    <property type="protein sequence ID" value="EDR15412.1"/>
    <property type="molecule type" value="Genomic_DNA"/>
</dbReference>
<name>B0CP43_LACBS</name>
<dbReference type="RefSeq" id="XP_001873620.1">
    <property type="nucleotide sequence ID" value="XM_001873585.1"/>
</dbReference>
<sequence>MLMRSDVHDVFDDYQIGYMRYYQESDGRLKLYRFELSGAPSLPVEDMYLQPQKGAQGFVEDVEIELLRAHFQTCLY</sequence>
<evidence type="ECO:0000313" key="1">
    <source>
        <dbReference type="EMBL" id="EDR15412.1"/>
    </source>
</evidence>
<dbReference type="OrthoDB" id="2142759at2759"/>
<dbReference type="GeneID" id="6069493"/>
<accession>B0CP43</accession>
<dbReference type="KEGG" id="lbc:LACBIDRAFT_301718"/>
<gene>
    <name evidence="1" type="ORF">LACBIDRAFT_301718</name>
</gene>
<protein>
    <submittedName>
        <fullName evidence="1">Predicted protein</fullName>
    </submittedName>
</protein>
<organism evidence="2">
    <name type="scientific">Laccaria bicolor (strain S238N-H82 / ATCC MYA-4686)</name>
    <name type="common">Bicoloured deceiver</name>
    <name type="synonym">Laccaria laccata var. bicolor</name>
    <dbReference type="NCBI Taxonomy" id="486041"/>
    <lineage>
        <taxon>Eukaryota</taxon>
        <taxon>Fungi</taxon>
        <taxon>Dikarya</taxon>
        <taxon>Basidiomycota</taxon>
        <taxon>Agaricomycotina</taxon>
        <taxon>Agaricomycetes</taxon>
        <taxon>Agaricomycetidae</taxon>
        <taxon>Agaricales</taxon>
        <taxon>Agaricineae</taxon>
        <taxon>Hydnangiaceae</taxon>
        <taxon>Laccaria</taxon>
    </lineage>
</organism>